<evidence type="ECO:0000256" key="4">
    <source>
        <dbReference type="ARBA" id="ARBA00044936"/>
    </source>
</evidence>
<evidence type="ECO:0000256" key="1">
    <source>
        <dbReference type="ARBA" id="ARBA00022618"/>
    </source>
</evidence>
<keyword evidence="8" id="KW-1185">Reference proteome</keyword>
<dbReference type="RefSeq" id="WP_125648988.1">
    <property type="nucleotide sequence ID" value="NZ_JBHTOH010000092.1"/>
</dbReference>
<comment type="subcellular location">
    <subcellularLocation>
        <location evidence="5">Cytoplasm</location>
    </subcellularLocation>
    <text evidence="5">Localizes to the division site, in a FtsZ-dependent manner.</text>
</comment>
<evidence type="ECO:0000256" key="6">
    <source>
        <dbReference type="SAM" id="MobiDB-lite"/>
    </source>
</evidence>
<organism evidence="7 8">
    <name type="scientific">Lapidilactobacillus gannanensis</name>
    <dbReference type="NCBI Taxonomy" id="2486002"/>
    <lineage>
        <taxon>Bacteria</taxon>
        <taxon>Bacillati</taxon>
        <taxon>Bacillota</taxon>
        <taxon>Bacilli</taxon>
        <taxon>Lactobacillales</taxon>
        <taxon>Lactobacillaceae</taxon>
        <taxon>Lapidilactobacillus</taxon>
    </lineage>
</organism>
<feature type="compositionally biased region" description="Polar residues" evidence="6">
    <location>
        <begin position="30"/>
        <end position="41"/>
    </location>
</feature>
<dbReference type="EMBL" id="JBHTOH010000092">
    <property type="protein sequence ID" value="MFD1412030.1"/>
    <property type="molecule type" value="Genomic_DNA"/>
</dbReference>
<dbReference type="InterPro" id="IPR007561">
    <property type="entry name" value="Cell_div_SepF/SepF-rel"/>
</dbReference>
<protein>
    <recommendedName>
        <fullName evidence="5">Cell division protein SepF</fullName>
    </recommendedName>
</protein>
<proteinExistence type="inferred from homology"/>
<dbReference type="InterPro" id="IPR038594">
    <property type="entry name" value="SepF-like_sf"/>
</dbReference>
<accession>A0ABW4BRA7</accession>
<keyword evidence="1 5" id="KW-0132">Cell division</keyword>
<evidence type="ECO:0000256" key="2">
    <source>
        <dbReference type="ARBA" id="ARBA00023210"/>
    </source>
</evidence>
<comment type="subunit">
    <text evidence="5">Homodimer. Interacts with FtsZ.</text>
</comment>
<reference evidence="8" key="1">
    <citation type="journal article" date="2019" name="Int. J. Syst. Evol. Microbiol.">
        <title>The Global Catalogue of Microorganisms (GCM) 10K type strain sequencing project: providing services to taxonomists for standard genome sequencing and annotation.</title>
        <authorList>
            <consortium name="The Broad Institute Genomics Platform"/>
            <consortium name="The Broad Institute Genome Sequencing Center for Infectious Disease"/>
            <person name="Wu L."/>
            <person name="Ma J."/>
        </authorList>
    </citation>
    <scope>NUCLEOTIDE SEQUENCE [LARGE SCALE GENOMIC DNA]</scope>
    <source>
        <strain evidence="8">CCM 8937</strain>
    </source>
</reference>
<feature type="region of interest" description="Disordered" evidence="6">
    <location>
        <begin position="18"/>
        <end position="41"/>
    </location>
</feature>
<dbReference type="Pfam" id="PF04472">
    <property type="entry name" value="SepF"/>
    <property type="match status" value="1"/>
</dbReference>
<feature type="compositionally biased region" description="Acidic residues" evidence="6">
    <location>
        <begin position="18"/>
        <end position="29"/>
    </location>
</feature>
<dbReference type="PANTHER" id="PTHR35798">
    <property type="entry name" value="CELL DIVISION PROTEIN SEPF"/>
    <property type="match status" value="1"/>
</dbReference>
<dbReference type="Gene3D" id="3.30.110.150">
    <property type="entry name" value="SepF-like protein"/>
    <property type="match status" value="1"/>
</dbReference>
<comment type="similarity">
    <text evidence="5">Belongs to the SepF family.</text>
</comment>
<keyword evidence="5" id="KW-0963">Cytoplasm</keyword>
<sequence length="145" mass="16064">MAFEKLSHFFGISDEDEYDEAEYQSEANDESTPVAPTTNSTATGNVVAMNQAGRNVARKIIIFEPRIYADAKDIATNLLNNQAVIVNFTQLDDSQARRIVDFLTGTVFALKGEIQRVGDQIFLCTPPKFEIEGTISENLKNDQGL</sequence>
<evidence type="ECO:0000256" key="5">
    <source>
        <dbReference type="HAMAP-Rule" id="MF_01197"/>
    </source>
</evidence>
<dbReference type="InterPro" id="IPR023052">
    <property type="entry name" value="Cell_div_SepF"/>
</dbReference>
<name>A0ABW4BRA7_9LACO</name>
<dbReference type="PANTHER" id="PTHR35798:SF1">
    <property type="entry name" value="CELL DIVISION PROTEIN SEPF"/>
    <property type="match status" value="1"/>
</dbReference>
<dbReference type="Proteomes" id="UP001597191">
    <property type="component" value="Unassembled WGS sequence"/>
</dbReference>
<dbReference type="HAMAP" id="MF_01197">
    <property type="entry name" value="SepF"/>
    <property type="match status" value="1"/>
</dbReference>
<evidence type="ECO:0000313" key="7">
    <source>
        <dbReference type="EMBL" id="MFD1412030.1"/>
    </source>
</evidence>
<comment type="function">
    <text evidence="4 5">Cell division protein that is part of the divisome complex and is recruited early to the Z-ring. Probably stimulates Z-ring formation, perhaps through the cross-linking of FtsZ protofilaments. Its function overlaps with FtsA.</text>
</comment>
<dbReference type="GO" id="GO:0051301">
    <property type="term" value="P:cell division"/>
    <property type="evidence" value="ECO:0007669"/>
    <property type="project" value="UniProtKB-KW"/>
</dbReference>
<keyword evidence="3 5" id="KW-0131">Cell cycle</keyword>
<evidence type="ECO:0000313" key="8">
    <source>
        <dbReference type="Proteomes" id="UP001597191"/>
    </source>
</evidence>
<comment type="caution">
    <text evidence="7">The sequence shown here is derived from an EMBL/GenBank/DDBJ whole genome shotgun (WGS) entry which is preliminary data.</text>
</comment>
<evidence type="ECO:0000256" key="3">
    <source>
        <dbReference type="ARBA" id="ARBA00023306"/>
    </source>
</evidence>
<keyword evidence="2 5" id="KW-0717">Septation</keyword>
<gene>
    <name evidence="5" type="primary">sepF</name>
    <name evidence="7" type="ORF">ACFQ4R_10615</name>
</gene>